<evidence type="ECO:0000313" key="1">
    <source>
        <dbReference type="EMBL" id="KZP10720.1"/>
    </source>
</evidence>
<dbReference type="AlphaFoldDB" id="A0A165ZLM5"/>
<dbReference type="Gene3D" id="3.80.10.10">
    <property type="entry name" value="Ribonuclease Inhibitor"/>
    <property type="match status" value="1"/>
</dbReference>
<organism evidence="1 2">
    <name type="scientific">Athelia psychrophila</name>
    <dbReference type="NCBI Taxonomy" id="1759441"/>
    <lineage>
        <taxon>Eukaryota</taxon>
        <taxon>Fungi</taxon>
        <taxon>Dikarya</taxon>
        <taxon>Basidiomycota</taxon>
        <taxon>Agaricomycotina</taxon>
        <taxon>Agaricomycetes</taxon>
        <taxon>Agaricomycetidae</taxon>
        <taxon>Atheliales</taxon>
        <taxon>Atheliaceae</taxon>
        <taxon>Athelia</taxon>
    </lineage>
</organism>
<dbReference type="SUPFAM" id="SSF52047">
    <property type="entry name" value="RNI-like"/>
    <property type="match status" value="1"/>
</dbReference>
<reference evidence="1 2" key="1">
    <citation type="journal article" date="2016" name="Mol. Biol. Evol.">
        <title>Comparative Genomics of Early-Diverging Mushroom-Forming Fungi Provides Insights into the Origins of Lignocellulose Decay Capabilities.</title>
        <authorList>
            <person name="Nagy L.G."/>
            <person name="Riley R."/>
            <person name="Tritt A."/>
            <person name="Adam C."/>
            <person name="Daum C."/>
            <person name="Floudas D."/>
            <person name="Sun H."/>
            <person name="Yadav J.S."/>
            <person name="Pangilinan J."/>
            <person name="Larsson K.H."/>
            <person name="Matsuura K."/>
            <person name="Barry K."/>
            <person name="Labutti K."/>
            <person name="Kuo R."/>
            <person name="Ohm R.A."/>
            <person name="Bhattacharya S.S."/>
            <person name="Shirouzu T."/>
            <person name="Yoshinaga Y."/>
            <person name="Martin F.M."/>
            <person name="Grigoriev I.V."/>
            <person name="Hibbett D.S."/>
        </authorList>
    </citation>
    <scope>NUCLEOTIDE SEQUENCE [LARGE SCALE GENOMIC DNA]</scope>
    <source>
        <strain evidence="1 2">CBS 109695</strain>
    </source>
</reference>
<dbReference type="OrthoDB" id="2884925at2759"/>
<sequence>MLQRERPPIEVLLSQISHHWRNVALGTPKLWSRIDMLKFASLYLQRSKAVPFTLDLPATSTYFSIGDVRDDEVVREALEQLPLHLGRCRSLKFHCNDQREMALFMPCLAASSAPSLLSLQLLCRSSQSHNSEYKYVYHGGFPAMSNLHLCNVHLKPFYAALRAVTTLDFTVTRPLRVSTLSELCDALNSAPSLKTFKFHGDTPDAWTWQPPVGISTPSLRSLSINTKTGSVICGLLRIIHAPSLSQLNLNNVPAQALADFPEGPAQDALPKFPLLYKLEIGALGFDPRRIMEAFPTVQELVLGQFANNIEQFLALLRIHAHWPLLCTLTIPSGSSLDILQKVSLAQEAMGRPIKKLKLYPGLLRQVERASKAEGSVFRRTELASLARSSSEY</sequence>
<proteinExistence type="predicted"/>
<dbReference type="EMBL" id="KV417675">
    <property type="protein sequence ID" value="KZP10720.1"/>
    <property type="molecule type" value="Genomic_DNA"/>
</dbReference>
<accession>A0A165ZLM5</accession>
<evidence type="ECO:0000313" key="2">
    <source>
        <dbReference type="Proteomes" id="UP000076532"/>
    </source>
</evidence>
<name>A0A165ZLM5_9AGAM</name>
<evidence type="ECO:0008006" key="3">
    <source>
        <dbReference type="Google" id="ProtNLM"/>
    </source>
</evidence>
<dbReference type="Proteomes" id="UP000076532">
    <property type="component" value="Unassembled WGS sequence"/>
</dbReference>
<keyword evidence="2" id="KW-1185">Reference proteome</keyword>
<dbReference type="InterPro" id="IPR032675">
    <property type="entry name" value="LRR_dom_sf"/>
</dbReference>
<gene>
    <name evidence="1" type="ORF">FIBSPDRAFT_872404</name>
</gene>
<protein>
    <recommendedName>
        <fullName evidence="3">F-box domain-containing protein</fullName>
    </recommendedName>
</protein>